<dbReference type="GO" id="GO:0043770">
    <property type="term" value="F:demethylmenaquinone methyltransferase activity"/>
    <property type="evidence" value="ECO:0007669"/>
    <property type="project" value="UniProtKB-EC"/>
</dbReference>
<dbReference type="Proteomes" id="UP000032360">
    <property type="component" value="Unassembled WGS sequence"/>
</dbReference>
<dbReference type="InterPro" id="IPR013216">
    <property type="entry name" value="Methyltransf_11"/>
</dbReference>
<dbReference type="Gene3D" id="3.40.50.150">
    <property type="entry name" value="Vaccinia Virus protein VP39"/>
    <property type="match status" value="1"/>
</dbReference>
<dbReference type="InterPro" id="IPR029063">
    <property type="entry name" value="SAM-dependent_MTases_sf"/>
</dbReference>
<evidence type="ECO:0000313" key="3">
    <source>
        <dbReference type="Proteomes" id="UP000032360"/>
    </source>
</evidence>
<proteinExistence type="predicted"/>
<protein>
    <submittedName>
        <fullName evidence="2">Demethylmenaquinone methyltransferase</fullName>
        <ecNumber evidence="2">2.1.1.163</ecNumber>
    </submittedName>
</protein>
<dbReference type="RefSeq" id="WP_052605720.1">
    <property type="nucleotide sequence ID" value="NZ_JXYS01000066.1"/>
</dbReference>
<keyword evidence="2" id="KW-0808">Transferase</keyword>
<dbReference type="GO" id="GO:0032259">
    <property type="term" value="P:methylation"/>
    <property type="evidence" value="ECO:0007669"/>
    <property type="project" value="UniProtKB-KW"/>
</dbReference>
<feature type="domain" description="Methyltransferase type 11" evidence="1">
    <location>
        <begin position="86"/>
        <end position="166"/>
    </location>
</feature>
<evidence type="ECO:0000259" key="1">
    <source>
        <dbReference type="Pfam" id="PF08241"/>
    </source>
</evidence>
<dbReference type="PANTHER" id="PTHR42912">
    <property type="entry name" value="METHYLTRANSFERASE"/>
    <property type="match status" value="1"/>
</dbReference>
<name>A0A0D8HGH5_9ACTN</name>
<dbReference type="InterPro" id="IPR050508">
    <property type="entry name" value="Methyltransf_Superfamily"/>
</dbReference>
<keyword evidence="3" id="KW-1185">Reference proteome</keyword>
<dbReference type="EC" id="2.1.1.163" evidence="2"/>
<sequence length="214" mass="23651">MSLIYLQRALLPLDALNPGVGMDHPMRKVVRQVAFERDGWTKERAKKVGDLFDSMAEDWSQRSGAERTEALLDGLNRAQYLNGRCLEIGCGTGSNLELLCNFFGEVVGIDLSLSMLLKMTTQSPPVINCDASCLPFSDESFDSIVIQNSFLFRDEVLRLLRPSGALFWVSTNADRTPIYLSPYDVHKALGADFNGVTSLAGNGIWSAFSRSMTT</sequence>
<comment type="caution">
    <text evidence="2">The sequence shown here is derived from an EMBL/GenBank/DDBJ whole genome shotgun (WGS) entry which is preliminary data.</text>
</comment>
<gene>
    <name evidence="2" type="primary">ubiE3</name>
    <name evidence="2" type="ORF">AXFE_20920</name>
</gene>
<keyword evidence="2" id="KW-0489">Methyltransferase</keyword>
<dbReference type="AlphaFoldDB" id="A0A0D8HGH5"/>
<reference evidence="2 3" key="1">
    <citation type="submission" date="2015-01" db="EMBL/GenBank/DDBJ databases">
        <title>Draft genome of the acidophilic iron oxidizer Acidithrix ferrooxidans strain Py-F3.</title>
        <authorList>
            <person name="Poehlein A."/>
            <person name="Eisen S."/>
            <person name="Schloemann M."/>
            <person name="Johnson B.D."/>
            <person name="Daniel R."/>
            <person name="Muehling M."/>
        </authorList>
    </citation>
    <scope>NUCLEOTIDE SEQUENCE [LARGE SCALE GENOMIC DNA]</scope>
    <source>
        <strain evidence="2 3">Py-F3</strain>
    </source>
</reference>
<dbReference type="SUPFAM" id="SSF53335">
    <property type="entry name" value="S-adenosyl-L-methionine-dependent methyltransferases"/>
    <property type="match status" value="1"/>
</dbReference>
<accession>A0A0D8HGH5</accession>
<dbReference type="CDD" id="cd02440">
    <property type="entry name" value="AdoMet_MTases"/>
    <property type="match status" value="1"/>
</dbReference>
<evidence type="ECO:0000313" key="2">
    <source>
        <dbReference type="EMBL" id="KJF17095.1"/>
    </source>
</evidence>
<dbReference type="STRING" id="1280514.AXFE_20920"/>
<dbReference type="GO" id="GO:0008757">
    <property type="term" value="F:S-adenosylmethionine-dependent methyltransferase activity"/>
    <property type="evidence" value="ECO:0007669"/>
    <property type="project" value="InterPro"/>
</dbReference>
<dbReference type="OrthoDB" id="9805171at2"/>
<dbReference type="EMBL" id="JXYS01000066">
    <property type="protein sequence ID" value="KJF17095.1"/>
    <property type="molecule type" value="Genomic_DNA"/>
</dbReference>
<dbReference type="Pfam" id="PF08241">
    <property type="entry name" value="Methyltransf_11"/>
    <property type="match status" value="1"/>
</dbReference>
<organism evidence="2 3">
    <name type="scientific">Acidithrix ferrooxidans</name>
    <dbReference type="NCBI Taxonomy" id="1280514"/>
    <lineage>
        <taxon>Bacteria</taxon>
        <taxon>Bacillati</taxon>
        <taxon>Actinomycetota</taxon>
        <taxon>Acidimicrobiia</taxon>
        <taxon>Acidimicrobiales</taxon>
        <taxon>Acidimicrobiaceae</taxon>
        <taxon>Acidithrix</taxon>
    </lineage>
</organism>